<dbReference type="AlphaFoldDB" id="A0A0D0CRX3"/>
<dbReference type="EMBL" id="KN829608">
    <property type="protein sequence ID" value="KIK73576.1"/>
    <property type="molecule type" value="Genomic_DNA"/>
</dbReference>
<feature type="compositionally biased region" description="Acidic residues" evidence="1">
    <location>
        <begin position="96"/>
        <end position="115"/>
    </location>
</feature>
<evidence type="ECO:0000313" key="2">
    <source>
        <dbReference type="EMBL" id="KIK73576.1"/>
    </source>
</evidence>
<reference evidence="2 3" key="1">
    <citation type="submission" date="2014-04" db="EMBL/GenBank/DDBJ databases">
        <authorList>
            <consortium name="DOE Joint Genome Institute"/>
            <person name="Kuo A."/>
            <person name="Kohler A."/>
            <person name="Jargeat P."/>
            <person name="Nagy L.G."/>
            <person name="Floudas D."/>
            <person name="Copeland A."/>
            <person name="Barry K.W."/>
            <person name="Cichocki N."/>
            <person name="Veneault-Fourrey C."/>
            <person name="LaButti K."/>
            <person name="Lindquist E.A."/>
            <person name="Lipzen A."/>
            <person name="Lundell T."/>
            <person name="Morin E."/>
            <person name="Murat C."/>
            <person name="Sun H."/>
            <person name="Tunlid A."/>
            <person name="Henrissat B."/>
            <person name="Grigoriev I.V."/>
            <person name="Hibbett D.S."/>
            <person name="Martin F."/>
            <person name="Nordberg H.P."/>
            <person name="Cantor M.N."/>
            <person name="Hua S.X."/>
        </authorList>
    </citation>
    <scope>NUCLEOTIDE SEQUENCE [LARGE SCALE GENOMIC DNA]</scope>
    <source>
        <strain evidence="2 3">Ve08.2h10</strain>
    </source>
</reference>
<proteinExistence type="predicted"/>
<feature type="region of interest" description="Disordered" evidence="1">
    <location>
        <begin position="96"/>
        <end position="119"/>
    </location>
</feature>
<protein>
    <submittedName>
        <fullName evidence="2">Uncharacterized protein</fullName>
    </submittedName>
</protein>
<keyword evidence="3" id="KW-1185">Reference proteome</keyword>
<sequence>MPSAHDFNAAASVRTVEMDLLCQHASSVETPQGTVTWLAQGLAIEESAIHVMKDKRSLKLTTTDIQKLAVIRRMDQLTSDISKFIDAATAYMGSAIEDDDDTTADEVESEWEEQNNDPHSDLPLPFIHIPALPLPSSLGHGNCNKHGLAALADLELQLHIGQANDALHSIHFALADKAVLFHIKVRHTSNQSANTLTWGKVHQADTVLSRHAQIYRKC</sequence>
<evidence type="ECO:0000313" key="3">
    <source>
        <dbReference type="Proteomes" id="UP000054538"/>
    </source>
</evidence>
<dbReference type="HOGENOM" id="CLU_003703_3_4_1"/>
<dbReference type="InParanoid" id="A0A0D0CRX3"/>
<organism evidence="2 3">
    <name type="scientific">Paxillus rubicundulus Ve08.2h10</name>
    <dbReference type="NCBI Taxonomy" id="930991"/>
    <lineage>
        <taxon>Eukaryota</taxon>
        <taxon>Fungi</taxon>
        <taxon>Dikarya</taxon>
        <taxon>Basidiomycota</taxon>
        <taxon>Agaricomycotina</taxon>
        <taxon>Agaricomycetes</taxon>
        <taxon>Agaricomycetidae</taxon>
        <taxon>Boletales</taxon>
        <taxon>Paxilineae</taxon>
        <taxon>Paxillaceae</taxon>
        <taxon>Paxillus</taxon>
    </lineage>
</organism>
<dbReference type="STRING" id="930991.A0A0D0CRX3"/>
<evidence type="ECO:0000256" key="1">
    <source>
        <dbReference type="SAM" id="MobiDB-lite"/>
    </source>
</evidence>
<reference evidence="3" key="2">
    <citation type="submission" date="2015-01" db="EMBL/GenBank/DDBJ databases">
        <title>Evolutionary Origins and Diversification of the Mycorrhizal Mutualists.</title>
        <authorList>
            <consortium name="DOE Joint Genome Institute"/>
            <consortium name="Mycorrhizal Genomics Consortium"/>
            <person name="Kohler A."/>
            <person name="Kuo A."/>
            <person name="Nagy L.G."/>
            <person name="Floudas D."/>
            <person name="Copeland A."/>
            <person name="Barry K.W."/>
            <person name="Cichocki N."/>
            <person name="Veneault-Fourrey C."/>
            <person name="LaButti K."/>
            <person name="Lindquist E.A."/>
            <person name="Lipzen A."/>
            <person name="Lundell T."/>
            <person name="Morin E."/>
            <person name="Murat C."/>
            <person name="Riley R."/>
            <person name="Ohm R."/>
            <person name="Sun H."/>
            <person name="Tunlid A."/>
            <person name="Henrissat B."/>
            <person name="Grigoriev I.V."/>
            <person name="Hibbett D.S."/>
            <person name="Martin F."/>
        </authorList>
    </citation>
    <scope>NUCLEOTIDE SEQUENCE [LARGE SCALE GENOMIC DNA]</scope>
    <source>
        <strain evidence="3">Ve08.2h10</strain>
    </source>
</reference>
<gene>
    <name evidence="2" type="ORF">PAXRUDRAFT_20705</name>
</gene>
<accession>A0A0D0CRX3</accession>
<dbReference type="Proteomes" id="UP000054538">
    <property type="component" value="Unassembled WGS sequence"/>
</dbReference>
<name>A0A0D0CRX3_9AGAM</name>